<dbReference type="InterPro" id="IPR050194">
    <property type="entry name" value="Glycosyltransferase_grp1"/>
</dbReference>
<dbReference type="OrthoDB" id="139410at2"/>
<proteinExistence type="predicted"/>
<comment type="caution">
    <text evidence="3">The sequence shown here is derived from an EMBL/GenBank/DDBJ whole genome shotgun (WGS) entry which is preliminary data.</text>
</comment>
<evidence type="ECO:0000259" key="1">
    <source>
        <dbReference type="Pfam" id="PF00534"/>
    </source>
</evidence>
<name>A0A235BB83_9BACL</name>
<keyword evidence="4" id="KW-1185">Reference proteome</keyword>
<evidence type="ECO:0000259" key="2">
    <source>
        <dbReference type="Pfam" id="PF13439"/>
    </source>
</evidence>
<dbReference type="SUPFAM" id="SSF53756">
    <property type="entry name" value="UDP-Glycosyltransferase/glycogen phosphorylase"/>
    <property type="match status" value="1"/>
</dbReference>
<dbReference type="PANTHER" id="PTHR45947:SF3">
    <property type="entry name" value="SULFOQUINOVOSYL TRANSFERASE SQD2"/>
    <property type="match status" value="1"/>
</dbReference>
<dbReference type="CDD" id="cd03801">
    <property type="entry name" value="GT4_PimA-like"/>
    <property type="match status" value="1"/>
</dbReference>
<dbReference type="SUPFAM" id="SSF56059">
    <property type="entry name" value="Glutathione synthetase ATP-binding domain-like"/>
    <property type="match status" value="1"/>
</dbReference>
<reference evidence="3 4" key="1">
    <citation type="submission" date="2017-07" db="EMBL/GenBank/DDBJ databases">
        <title>The genome sequence of Paludifilum halophilum highlights mechanisms for microbial adaptation to high salt environemnts.</title>
        <authorList>
            <person name="Belbahri L."/>
        </authorList>
    </citation>
    <scope>NUCLEOTIDE SEQUENCE [LARGE SCALE GENOMIC DNA]</scope>
    <source>
        <strain evidence="3 4">DSM 102817</strain>
    </source>
</reference>
<gene>
    <name evidence="3" type="ORF">CHM34_00595</name>
</gene>
<dbReference type="InterPro" id="IPR001296">
    <property type="entry name" value="Glyco_trans_1"/>
</dbReference>
<protein>
    <recommendedName>
        <fullName evidence="5">ATP-grasp domain-containing protein</fullName>
    </recommendedName>
</protein>
<dbReference type="InterPro" id="IPR028098">
    <property type="entry name" value="Glyco_trans_4-like_N"/>
</dbReference>
<dbReference type="AlphaFoldDB" id="A0A235BB83"/>
<dbReference type="InterPro" id="IPR026838">
    <property type="entry name" value="YheC/D"/>
</dbReference>
<feature type="domain" description="Glycosyl transferase family 1" evidence="1">
    <location>
        <begin position="549"/>
        <end position="714"/>
    </location>
</feature>
<dbReference type="Pfam" id="PF00534">
    <property type="entry name" value="Glycos_transf_1"/>
    <property type="match status" value="1"/>
</dbReference>
<evidence type="ECO:0000313" key="3">
    <source>
        <dbReference type="EMBL" id="OYD09551.1"/>
    </source>
</evidence>
<dbReference type="GO" id="GO:0016757">
    <property type="term" value="F:glycosyltransferase activity"/>
    <property type="evidence" value="ECO:0007669"/>
    <property type="project" value="InterPro"/>
</dbReference>
<dbReference type="Pfam" id="PF14398">
    <property type="entry name" value="ATPgrasp_YheCD"/>
    <property type="match status" value="1"/>
</dbReference>
<dbReference type="PANTHER" id="PTHR45947">
    <property type="entry name" value="SULFOQUINOVOSYL TRANSFERASE SQD2"/>
    <property type="match status" value="1"/>
</dbReference>
<dbReference type="RefSeq" id="WP_094262651.1">
    <property type="nucleotide sequence ID" value="NZ_NOWF01000001.1"/>
</dbReference>
<sequence>MAHDVGVLISRQIFQDCLRGRSPYEPLALYDHFGRKEGFQPIFFTLEDIFFQDLTVRGFLCNKEGGVCQKRLPLPTLIHNRIKPAFRDSRELARLRQLSETVLFNADNRLNKWTVHRIWSRESDLLAHLPETIRYHPSEVKPFLLRRGSVYLKPCHKSLAIGIFRMDLEENEKSARISVPGQEEGQIYSLERALSFLKEQIGNTPYLVQQSLPLIRIDHHPVDIRVAVQRGRDGEWRVSGMVARLGPVGGIATNVAVGGRAQQLLPVLRQAGFQKAEGLCCRIGEMVVKAAEVLSRRYPELADLGFDVAVEPGGRLWIIEVNARDLRITFHQARDLESWRRTFARPMEYASYLLRKQDSSRPSVAVLTPGTLPVRGRSSGSVETTVRETAERLAEERRVYVLGMDTRVLKKSCPVEVRASNRRQYWNQAFGHLRRLRSPIIQVENRPAVIGELRSICSQSRLLLYLHSDTFIRPPYIRPATLRKNLDHCDAIVTNSAHLKEQLIRMFPRCRDRIHVVAPGVNLNRFRSLQDPRVQEQRSQRRQAMGLIGKKVLLFVGRMIPQKGLHVLLKGLARIRERHPETHLLIVGGSHYGRMIQTPYVRMIREQMKPFRDMVTWIPFVPHSQMPSYYQAADLLVTPSLVREAFGLVNVEGMATGLPVVSVGIGGIPEVVEDGKTGVLLSRRELAPRLPEVCSDLFGNPQRMKRLGEAGRKRAEEYFGWDRTAEGMERLYKDLLKDDTPLSIG</sequence>
<evidence type="ECO:0000313" key="4">
    <source>
        <dbReference type="Proteomes" id="UP000215459"/>
    </source>
</evidence>
<dbReference type="Gene3D" id="3.40.50.2000">
    <property type="entry name" value="Glycogen Phosphorylase B"/>
    <property type="match status" value="2"/>
</dbReference>
<dbReference type="Gene3D" id="3.30.470.20">
    <property type="entry name" value="ATP-grasp fold, B domain"/>
    <property type="match status" value="1"/>
</dbReference>
<organism evidence="3 4">
    <name type="scientific">Paludifilum halophilum</name>
    <dbReference type="NCBI Taxonomy" id="1642702"/>
    <lineage>
        <taxon>Bacteria</taxon>
        <taxon>Bacillati</taxon>
        <taxon>Bacillota</taxon>
        <taxon>Bacilli</taxon>
        <taxon>Bacillales</taxon>
        <taxon>Thermoactinomycetaceae</taxon>
        <taxon>Paludifilum</taxon>
    </lineage>
</organism>
<evidence type="ECO:0008006" key="5">
    <source>
        <dbReference type="Google" id="ProtNLM"/>
    </source>
</evidence>
<feature type="domain" description="Glycosyltransferase subfamily 4-like N-terminal" evidence="2">
    <location>
        <begin position="382"/>
        <end position="525"/>
    </location>
</feature>
<dbReference type="Pfam" id="PF13439">
    <property type="entry name" value="Glyco_transf_4"/>
    <property type="match status" value="1"/>
</dbReference>
<dbReference type="Proteomes" id="UP000215459">
    <property type="component" value="Unassembled WGS sequence"/>
</dbReference>
<dbReference type="EMBL" id="NOWF01000001">
    <property type="protein sequence ID" value="OYD09551.1"/>
    <property type="molecule type" value="Genomic_DNA"/>
</dbReference>
<accession>A0A235BB83</accession>